<name>A0A6G1G1F8_9PEZI</name>
<dbReference type="GO" id="GO:0008017">
    <property type="term" value="F:microtubule binding"/>
    <property type="evidence" value="ECO:0007669"/>
    <property type="project" value="TreeGrafter"/>
</dbReference>
<dbReference type="InterPro" id="IPR024395">
    <property type="entry name" value="CLASP_N_dom"/>
</dbReference>
<comment type="subunit">
    <text evidence="3">Interacts with microtubules.</text>
</comment>
<evidence type="ECO:0000259" key="9">
    <source>
        <dbReference type="SMART" id="SM01349"/>
    </source>
</evidence>
<keyword evidence="11" id="KW-1185">Reference proteome</keyword>
<evidence type="ECO:0000256" key="4">
    <source>
        <dbReference type="ARBA" id="ARBA00022618"/>
    </source>
</evidence>
<comment type="similarity">
    <text evidence="2">Belongs to the CLASP family.</text>
</comment>
<dbReference type="AlphaFoldDB" id="A0A6G1G1F8"/>
<keyword evidence="5" id="KW-0493">Microtubule</keyword>
<evidence type="ECO:0000256" key="3">
    <source>
        <dbReference type="ARBA" id="ARBA00011375"/>
    </source>
</evidence>
<dbReference type="Proteomes" id="UP000504638">
    <property type="component" value="Unplaced"/>
</dbReference>
<dbReference type="GeneID" id="54422472"/>
<keyword evidence="6" id="KW-0131">Cell cycle</keyword>
<feature type="region of interest" description="Disordered" evidence="8">
    <location>
        <begin position="572"/>
        <end position="747"/>
    </location>
</feature>
<accession>A0A6G1G1F8</accession>
<comment type="subcellular location">
    <subcellularLocation>
        <location evidence="1">Cytoplasm</location>
        <location evidence="1">Cytoskeleton</location>
        <location evidence="1">Spindle</location>
    </subcellularLocation>
</comment>
<dbReference type="GO" id="GO:0005881">
    <property type="term" value="C:cytoplasmic microtubule"/>
    <property type="evidence" value="ECO:0007669"/>
    <property type="project" value="TreeGrafter"/>
</dbReference>
<dbReference type="InterPro" id="IPR016024">
    <property type="entry name" value="ARM-type_fold"/>
</dbReference>
<feature type="compositionally biased region" description="Pro residues" evidence="8">
    <location>
        <begin position="903"/>
        <end position="914"/>
    </location>
</feature>
<dbReference type="GO" id="GO:0060172">
    <property type="term" value="P:astral microtubule depolymerization"/>
    <property type="evidence" value="ECO:0007669"/>
    <property type="project" value="TreeGrafter"/>
</dbReference>
<dbReference type="Pfam" id="PF12348">
    <property type="entry name" value="CLASP_N"/>
    <property type="match status" value="2"/>
</dbReference>
<feature type="compositionally biased region" description="Low complexity" evidence="8">
    <location>
        <begin position="518"/>
        <end position="542"/>
    </location>
</feature>
<dbReference type="GO" id="GO:0005876">
    <property type="term" value="C:spindle microtubule"/>
    <property type="evidence" value="ECO:0007669"/>
    <property type="project" value="TreeGrafter"/>
</dbReference>
<dbReference type="InterPro" id="IPR011989">
    <property type="entry name" value="ARM-like"/>
</dbReference>
<feature type="region of interest" description="Disordered" evidence="8">
    <location>
        <begin position="876"/>
        <end position="929"/>
    </location>
</feature>
<feature type="domain" description="TOG" evidence="9">
    <location>
        <begin position="283"/>
        <end position="522"/>
    </location>
</feature>
<feature type="compositionally biased region" description="Low complexity" evidence="8">
    <location>
        <begin position="579"/>
        <end position="614"/>
    </location>
</feature>
<dbReference type="PANTHER" id="PTHR21567">
    <property type="entry name" value="CLASP"/>
    <property type="match status" value="1"/>
</dbReference>
<dbReference type="GO" id="GO:0090307">
    <property type="term" value="P:mitotic spindle assembly"/>
    <property type="evidence" value="ECO:0007669"/>
    <property type="project" value="TreeGrafter"/>
</dbReference>
<sequence>MEDQAAALLTALKKSTISVEQKATLFNKLKSDIKHLRVPEPAQATIFECIRIAIGSNTSPQLVSTGFASLGHLIKRLHLQDQDNTIAAQANKLFPLLLERLGDARESHRAAASQTLADIWPYDHADVEHVIKANALQGNNARAKETAMQWVVKMNKTEGLPFRAYVPYLVTALEDADGQVRESAKSAIIELFRSAPEHAKGDLQKQMNSHGVRKTIVSYISSQFDSAHHAPEPELKASTMSLHARALDRKPSDSTLGDSLALEPPPAVEVVPMDPIYVHTQRDLEDNFRNMLPDFEGRESEHNWIARDKNVTKIRRLAKGNAPSDFHGAFVVGIKSLLDGILKVANSLRTTTSTNGCLVVQELVKLLGPGMDSMTEILLQSFTKMTANTKKISATNGDATADAIFQNVSYNLRLMQHVWSAFQDKNASTRACAPGWLKTLINKHSPHRTHFEHSGGLDLTEKCIKKGLADQNPKVREGTRGVYWIFAKTWPQKAEAIMSNLLPKDRLALENASANPNASLSASFSSAAGPATSRPPTATSRSTLRDTIAAQRRAALLATKKLPDRPISAQAAFTPARQAPSTSTSHTPATTASRTAKNPSVSVSAARSAVGASATSNAGLKAGPVRRPRRPELPRPATADPYASRNASRKAVKASTPVISPNNSPARDTVKKSVPSRATVKTPARLAQTHGSPTRTRNALGHTATRKNVATDQSMLSSPTSTPSKDESLTMVLPGGADGEHAPSWPPRKRAALDKTMSVDMGIASLNEDDGFTMVVPDLNSITRASPAPRMSLQRSETPRMSPHILSEIPVRSRAISPTRRSPERTRVGAMAGSEMIDEDEVKVYEDPFVAYDSTAIPSSSSPQKPVLEEVPANEQPNTYSRDLSSAHSTSSHSTSSYLTSPHKPPSNPAPAPVPLDLENLSPQDRASYQRNRRLLTSGIERIRARTLDAHGLRRVQDLVRGSTTLDIFASDSYSTTDQQPQPSSRFADLLTALLDYLEAPSSELKLVPQKAQSLKAQVLVTIRAMLALRRREMAPALWGATLRSLVQARREYEGTEHVAAELERAAEEVVRMGPVQECLTALLEVMEAVAIGMAPGTDALDESPSASLEDPIGDARVVVLGLSVLGQLLRVAQGNRSPAPSSALGVGATDTQRLGRLALRLLNSTDPDVRRADLEFCLELHERLGQSSGAGKGDAEEFWKVVGGAREQHLNLITYYLARRHKA</sequence>
<feature type="compositionally biased region" description="Polar residues" evidence="8">
    <location>
        <begin position="706"/>
        <end position="723"/>
    </location>
</feature>
<reference evidence="10 12" key="1">
    <citation type="submission" date="2020-01" db="EMBL/GenBank/DDBJ databases">
        <authorList>
            <consortium name="DOE Joint Genome Institute"/>
            <person name="Haridas S."/>
            <person name="Albert R."/>
            <person name="Binder M."/>
            <person name="Bloem J."/>
            <person name="Labutti K."/>
            <person name="Salamov A."/>
            <person name="Andreopoulos B."/>
            <person name="Baker S.E."/>
            <person name="Barry K."/>
            <person name="Bills G."/>
            <person name="Bluhm B.H."/>
            <person name="Cannon C."/>
            <person name="Castanera R."/>
            <person name="Culley D.E."/>
            <person name="Daum C."/>
            <person name="Ezra D."/>
            <person name="Gonzalez J.B."/>
            <person name="Henrissat B."/>
            <person name="Kuo A."/>
            <person name="Liang C."/>
            <person name="Lipzen A."/>
            <person name="Lutzoni F."/>
            <person name="Magnuson J."/>
            <person name="Mondo S."/>
            <person name="Nolan M."/>
            <person name="Ohm R."/>
            <person name="Pangilinan J."/>
            <person name="Park H.-J."/>
            <person name="Ramirez L."/>
            <person name="Alfaro M."/>
            <person name="Sun H."/>
            <person name="Tritt A."/>
            <person name="Yoshinaga Y."/>
            <person name="Zwiers L.-H."/>
            <person name="Turgeon B.G."/>
            <person name="Goodwin S.B."/>
            <person name="Spatafora J.W."/>
            <person name="Crous P.W."/>
            <person name="Grigoriev I.V."/>
        </authorList>
    </citation>
    <scope>NUCLEOTIDE SEQUENCE</scope>
    <source>
        <strain evidence="10 12">CBS 781.70</strain>
    </source>
</reference>
<dbReference type="RefSeq" id="XP_033533270.1">
    <property type="nucleotide sequence ID" value="XM_033681902.1"/>
</dbReference>
<gene>
    <name evidence="10 12" type="ORF">P152DRAFT_482681</name>
</gene>
<dbReference type="InterPro" id="IPR034085">
    <property type="entry name" value="TOG"/>
</dbReference>
<dbReference type="GO" id="GO:0005815">
    <property type="term" value="C:microtubule organizing center"/>
    <property type="evidence" value="ECO:0007669"/>
    <property type="project" value="TreeGrafter"/>
</dbReference>
<comment type="function">
    <text evidence="7">Microtubule binding protein that promotes the stabilization of dynamic microtubules. Required for mitotic spindle formation.</text>
</comment>
<dbReference type="PANTHER" id="PTHR21567:SF9">
    <property type="entry name" value="CLIP-ASSOCIATING PROTEIN"/>
    <property type="match status" value="1"/>
</dbReference>
<evidence type="ECO:0000256" key="5">
    <source>
        <dbReference type="ARBA" id="ARBA00022701"/>
    </source>
</evidence>
<evidence type="ECO:0000256" key="8">
    <source>
        <dbReference type="SAM" id="MobiDB-lite"/>
    </source>
</evidence>
<feature type="region of interest" description="Disordered" evidence="8">
    <location>
        <begin position="518"/>
        <end position="544"/>
    </location>
</feature>
<proteinExistence type="inferred from homology"/>
<evidence type="ECO:0000256" key="6">
    <source>
        <dbReference type="ARBA" id="ARBA00022776"/>
    </source>
</evidence>
<dbReference type="SUPFAM" id="SSF48371">
    <property type="entry name" value="ARM repeat"/>
    <property type="match status" value="1"/>
</dbReference>
<feature type="compositionally biased region" description="Polar residues" evidence="8">
    <location>
        <begin position="657"/>
        <end position="666"/>
    </location>
</feature>
<evidence type="ECO:0000313" key="11">
    <source>
        <dbReference type="Proteomes" id="UP000504638"/>
    </source>
</evidence>
<evidence type="ECO:0000256" key="1">
    <source>
        <dbReference type="ARBA" id="ARBA00004186"/>
    </source>
</evidence>
<evidence type="ECO:0000313" key="12">
    <source>
        <dbReference type="RefSeq" id="XP_033533270.1"/>
    </source>
</evidence>
<feature type="domain" description="TOG" evidence="9">
    <location>
        <begin position="1"/>
        <end position="216"/>
    </location>
</feature>
<keyword evidence="6" id="KW-0498">Mitosis</keyword>
<reference evidence="12" key="2">
    <citation type="submission" date="2020-04" db="EMBL/GenBank/DDBJ databases">
        <authorList>
            <consortium name="NCBI Genome Project"/>
        </authorList>
    </citation>
    <scope>NUCLEOTIDE SEQUENCE</scope>
    <source>
        <strain evidence="12">CBS 781.70</strain>
    </source>
</reference>
<dbReference type="Gene3D" id="1.25.10.10">
    <property type="entry name" value="Leucine-rich Repeat Variant"/>
    <property type="match status" value="2"/>
</dbReference>
<keyword evidence="4" id="KW-0132">Cell division</keyword>
<reference evidence="12" key="3">
    <citation type="submission" date="2025-04" db="UniProtKB">
        <authorList>
            <consortium name="RefSeq"/>
        </authorList>
    </citation>
    <scope>IDENTIFICATION</scope>
    <source>
        <strain evidence="12">CBS 781.70</strain>
    </source>
</reference>
<dbReference type="GO" id="GO:1990023">
    <property type="term" value="C:mitotic spindle midzone"/>
    <property type="evidence" value="ECO:0007669"/>
    <property type="project" value="TreeGrafter"/>
</dbReference>
<dbReference type="GO" id="GO:0051301">
    <property type="term" value="P:cell division"/>
    <property type="evidence" value="ECO:0007669"/>
    <property type="project" value="UniProtKB-KW"/>
</dbReference>
<dbReference type="OrthoDB" id="46159at2759"/>
<evidence type="ECO:0000256" key="7">
    <source>
        <dbReference type="ARBA" id="ARBA00024889"/>
    </source>
</evidence>
<feature type="compositionally biased region" description="Low complexity" evidence="8">
    <location>
        <begin position="886"/>
        <end position="902"/>
    </location>
</feature>
<evidence type="ECO:0000313" key="10">
    <source>
        <dbReference type="EMBL" id="KAF1811639.1"/>
    </source>
</evidence>
<dbReference type="SMART" id="SM01349">
    <property type="entry name" value="TOG"/>
    <property type="match status" value="2"/>
</dbReference>
<dbReference type="EMBL" id="ML975160">
    <property type="protein sequence ID" value="KAF1811639.1"/>
    <property type="molecule type" value="Genomic_DNA"/>
</dbReference>
<organism evidence="10">
    <name type="scientific">Eremomyces bilateralis CBS 781.70</name>
    <dbReference type="NCBI Taxonomy" id="1392243"/>
    <lineage>
        <taxon>Eukaryota</taxon>
        <taxon>Fungi</taxon>
        <taxon>Dikarya</taxon>
        <taxon>Ascomycota</taxon>
        <taxon>Pezizomycotina</taxon>
        <taxon>Dothideomycetes</taxon>
        <taxon>Dothideomycetes incertae sedis</taxon>
        <taxon>Eremomycetales</taxon>
        <taxon>Eremomycetaceae</taxon>
        <taxon>Eremomyces</taxon>
    </lineage>
</organism>
<evidence type="ECO:0000256" key="2">
    <source>
        <dbReference type="ARBA" id="ARBA00009549"/>
    </source>
</evidence>
<protein>
    <submittedName>
        <fullName evidence="10 12">ARM repeat-containing protein</fullName>
    </submittedName>
</protein>